<keyword evidence="2" id="KW-0812">Transmembrane</keyword>
<feature type="region of interest" description="Disordered" evidence="1">
    <location>
        <begin position="148"/>
        <end position="200"/>
    </location>
</feature>
<keyword evidence="4" id="KW-1185">Reference proteome</keyword>
<name>A0ABR4N042_9FUNG</name>
<organism evidence="3 4">
    <name type="scientific">Polyrhizophydium stewartii</name>
    <dbReference type="NCBI Taxonomy" id="2732419"/>
    <lineage>
        <taxon>Eukaryota</taxon>
        <taxon>Fungi</taxon>
        <taxon>Fungi incertae sedis</taxon>
        <taxon>Chytridiomycota</taxon>
        <taxon>Chytridiomycota incertae sedis</taxon>
        <taxon>Chytridiomycetes</taxon>
        <taxon>Rhizophydiales</taxon>
        <taxon>Rhizophydiales incertae sedis</taxon>
        <taxon>Polyrhizophydium</taxon>
    </lineage>
</organism>
<comment type="caution">
    <text evidence="3">The sequence shown here is derived from an EMBL/GenBank/DDBJ whole genome shotgun (WGS) entry which is preliminary data.</text>
</comment>
<proteinExistence type="predicted"/>
<gene>
    <name evidence="3" type="ORF">HK105_207571</name>
</gene>
<evidence type="ECO:0000313" key="4">
    <source>
        <dbReference type="Proteomes" id="UP001527925"/>
    </source>
</evidence>
<evidence type="ECO:0000256" key="1">
    <source>
        <dbReference type="SAM" id="MobiDB-lite"/>
    </source>
</evidence>
<protein>
    <submittedName>
        <fullName evidence="3">Uncharacterized protein</fullName>
    </submittedName>
</protein>
<dbReference type="EMBL" id="JADGIZ020000055">
    <property type="protein sequence ID" value="KAL2912900.1"/>
    <property type="molecule type" value="Genomic_DNA"/>
</dbReference>
<evidence type="ECO:0000256" key="2">
    <source>
        <dbReference type="SAM" id="Phobius"/>
    </source>
</evidence>
<feature type="transmembrane region" description="Helical" evidence="2">
    <location>
        <begin position="43"/>
        <end position="64"/>
    </location>
</feature>
<dbReference type="Proteomes" id="UP001527925">
    <property type="component" value="Unassembled WGS sequence"/>
</dbReference>
<feature type="region of interest" description="Disordered" evidence="1">
    <location>
        <begin position="300"/>
        <end position="351"/>
    </location>
</feature>
<evidence type="ECO:0000313" key="3">
    <source>
        <dbReference type="EMBL" id="KAL2912900.1"/>
    </source>
</evidence>
<sequence length="543" mass="56967">MPSHRMLLWKFTVEFLTLYLRSLMVLTLASVGHSAGIYDSAAFTVWTVVVLINALVADAALAVLRPDTAAQVRAIGKPQLQLARVFSLNSAEQEARKRQRRASAAPTEPFSMTLCVCSSEPDLRAQVPSSRPAATTAESTGILEGLSSAAGTHEGHSSGSDDEQGFDQQRSSPAIGSPATAAALHQKRKSAQASSGMLLGHPGIAESGTISTVISTTGATSSGSSQMPSSVRRVFMPYFGGQDDREALEFAANLSCAVWTGSDALPVPTESPGIQLHVMRIPPETGCATVLPSITVMPALGHDGDEDGDDVDTRDPQASQSSLSIPGHGAREGRRVGSQPARHHTDKYYPNPLAARPRLRQMSLGGPASGECGSFSIAVFSDGDLDPGSVLALDEDPVVQQIREVLGIGREPAGGMHADALAGDGLAPARGSRTVTVAKDTVLCEVQRACAGMEPTDLVVIGHRALKLLGESDGALRATGRPGRANVHRGSVFDSECRGDDDAASDDALHAAASSGLRDWLLRRCRASVVVVKRHTRVVDDQA</sequence>
<accession>A0ABR4N042</accession>
<feature type="transmembrane region" description="Helical" evidence="2">
    <location>
        <begin position="7"/>
        <end position="31"/>
    </location>
</feature>
<keyword evidence="2" id="KW-0472">Membrane</keyword>
<keyword evidence="2" id="KW-1133">Transmembrane helix</keyword>
<reference evidence="3 4" key="1">
    <citation type="submission" date="2023-09" db="EMBL/GenBank/DDBJ databases">
        <title>Pangenome analysis of Batrachochytrium dendrobatidis and related Chytrids.</title>
        <authorList>
            <person name="Yacoub M.N."/>
            <person name="Stajich J.E."/>
            <person name="James T.Y."/>
        </authorList>
    </citation>
    <scope>NUCLEOTIDE SEQUENCE [LARGE SCALE GENOMIC DNA]</scope>
    <source>
        <strain evidence="3 4">JEL0888</strain>
    </source>
</reference>